<reference evidence="12 14" key="11">
    <citation type="journal article" date="2015" name="Genome Res.">
        <title>The Release 6 reference sequence of the Drosophila melanogaster genome.</title>
        <authorList>
            <person name="Hoskins R.A."/>
            <person name="Carlson J.W."/>
            <person name="Wan K.H."/>
            <person name="Park S."/>
            <person name="Mendez I."/>
            <person name="Galle S.E."/>
            <person name="Booth B.W."/>
            <person name="Pfeiffer B.D."/>
            <person name="George R.A."/>
            <person name="Svirskas R."/>
            <person name="Krzywinski M."/>
            <person name="Schein J."/>
            <person name="Accardo M.C."/>
            <person name="Damia E."/>
            <person name="Messina G."/>
            <person name="Mendez-Lago M."/>
            <person name="de Pablos B."/>
            <person name="Demakova O.V."/>
            <person name="Andreyeva E.N."/>
            <person name="Boldyreva L.V."/>
            <person name="Marra M."/>
            <person name="Carvalho A.B."/>
            <person name="Dimitri P."/>
            <person name="Villasante A."/>
            <person name="Zhimulev I.F."/>
            <person name="Rubin G.M."/>
            <person name="Karpen G.H."/>
            <person name="Celniker S.E."/>
        </authorList>
    </citation>
    <scope>NUCLEOTIDE SEQUENCE [LARGE SCALE GENOMIC DNA]</scope>
    <source>
        <strain evidence="14">Berkeley</strain>
    </source>
</reference>
<dbReference type="InterPro" id="IPR009003">
    <property type="entry name" value="Peptidase_S1_PA"/>
</dbReference>
<dbReference type="InterPro" id="IPR043504">
    <property type="entry name" value="Peptidase_S1_PA_chymotrypsin"/>
</dbReference>
<reference evidence="12 14" key="7">
    <citation type="journal article" date="2007" name="Science">
        <title>The Release 5.1 annotation of Drosophila melanogaster heterochromatin.</title>
        <authorList>
            <person name="Smith C.D."/>
            <person name="Shu S."/>
            <person name="Mungall C.J."/>
            <person name="Karpen G.H."/>
        </authorList>
    </citation>
    <scope>NUCLEOTIDE SEQUENCE [LARGE SCALE GENOMIC DNA]</scope>
    <source>
        <strain evidence="14">Berkeley</strain>
    </source>
</reference>
<dbReference type="GO" id="GO:0006508">
    <property type="term" value="P:proteolysis"/>
    <property type="evidence" value="ECO:0000255"/>
    <property type="project" value="FlyBase"/>
</dbReference>
<keyword evidence="8" id="KW-1015">Disulfide bond</keyword>
<evidence type="ECO:0000256" key="6">
    <source>
        <dbReference type="ARBA" id="ARBA00022825"/>
    </source>
</evidence>
<dbReference type="PhylomeDB" id="A1ZA41"/>
<dbReference type="InterPro" id="IPR051487">
    <property type="entry name" value="Ser/Thr_Proteases_Immune/Dev"/>
</dbReference>
<dbReference type="Pfam" id="PF00089">
    <property type="entry name" value="Trypsin"/>
    <property type="match status" value="1"/>
</dbReference>
<reference evidence="12 14" key="10">
    <citation type="journal article" date="2015" name="G3 (Bethesda)">
        <title>Gene Model Annotations for Drosophila melanogaster: The Rule-Benders.</title>
        <authorList>
            <consortium name="FlyBase Consortium"/>
            <person name="Crosby M.A."/>
            <person name="Gramates L.S."/>
            <person name="Dos Santos G."/>
            <person name="Matthews B.B."/>
            <person name="St Pierre S.E."/>
            <person name="Zhou P."/>
            <person name="Schroeder A.J."/>
            <person name="Falls K."/>
            <person name="Emmert D.B."/>
            <person name="Russo S.M."/>
            <person name="Gelbart W.M."/>
            <person name="null"/>
        </authorList>
    </citation>
    <scope>NUCLEOTIDE SEQUENCE [LARGE SCALE GENOMIC DNA]</scope>
    <source>
        <strain evidence="14">Berkeley</strain>
    </source>
</reference>
<reference evidence="12 14" key="4">
    <citation type="journal article" date="2002" name="Genome Biol.">
        <title>The transposable elements of the Drosophila melanogaster euchromatin: a genomics perspective.</title>
        <authorList>
            <person name="Kaminker J.S."/>
            <person name="Bergman C.M."/>
            <person name="Kronmiller B."/>
            <person name="Carlson J."/>
            <person name="Svirskas R."/>
            <person name="Patel S."/>
            <person name="Frise E."/>
            <person name="Wheeler D.A."/>
            <person name="Lewis S.E."/>
            <person name="Rubin G.M."/>
            <person name="Ashburner M."/>
            <person name="Celniker S.E."/>
        </authorList>
    </citation>
    <scope>NUCLEOTIDE SEQUENCE [LARGE SCALE GENOMIC DNA]</scope>
    <source>
        <strain evidence="14">Berkeley</strain>
    </source>
</reference>
<dbReference type="Proteomes" id="UP000000803">
    <property type="component" value="Chromosome 2R"/>
</dbReference>
<dbReference type="Bgee" id="FBgn0053461">
    <property type="expression patterns" value="Expressed in larva"/>
</dbReference>
<keyword evidence="5 12" id="KW-0378">Hydrolase</keyword>
<feature type="domain" description="Peptidase S1" evidence="11">
    <location>
        <begin position="42"/>
        <end position="283"/>
    </location>
</feature>
<dbReference type="GO" id="GO:0045087">
    <property type="term" value="P:innate immune response"/>
    <property type="evidence" value="ECO:0000318"/>
    <property type="project" value="GO_Central"/>
</dbReference>
<feature type="chain" id="PRO_5002641975" description="Peptidase S1 domain-containing protein" evidence="10">
    <location>
        <begin position="26"/>
        <end position="287"/>
    </location>
</feature>
<dbReference type="HOGENOM" id="CLU_006842_0_3_1"/>
<evidence type="ECO:0000259" key="11">
    <source>
        <dbReference type="PROSITE" id="PS50240"/>
    </source>
</evidence>
<evidence type="ECO:0000256" key="2">
    <source>
        <dbReference type="ARBA" id="ARBA00022525"/>
    </source>
</evidence>
<dbReference type="InParanoid" id="A1ZA41"/>
<dbReference type="PROSITE" id="PS50240">
    <property type="entry name" value="TRYPSIN_DOM"/>
    <property type="match status" value="1"/>
</dbReference>
<evidence type="ECO:0000313" key="13">
    <source>
        <dbReference type="FlyBase" id="FBgn0053461"/>
    </source>
</evidence>
<comment type="similarity">
    <text evidence="9">Belongs to the peptidase S1 family. CLIP subfamily.</text>
</comment>
<dbReference type="GeneID" id="2768840"/>
<evidence type="ECO:0000256" key="3">
    <source>
        <dbReference type="ARBA" id="ARBA00022670"/>
    </source>
</evidence>
<proteinExistence type="inferred from homology"/>
<evidence type="ECO:0000256" key="1">
    <source>
        <dbReference type="ARBA" id="ARBA00004613"/>
    </source>
</evidence>
<dbReference type="RefSeq" id="NP_995843.3">
    <property type="nucleotide sequence ID" value="NM_206121.3"/>
</dbReference>
<accession>A1ZA41</accession>
<evidence type="ECO:0000256" key="10">
    <source>
        <dbReference type="SAM" id="SignalP"/>
    </source>
</evidence>
<dbReference type="FunFam" id="2.40.10.10:FF:000146">
    <property type="entry name" value="Serine protease 53"/>
    <property type="match status" value="1"/>
</dbReference>
<dbReference type="PRINTS" id="PR00722">
    <property type="entry name" value="CHYMOTRYPSIN"/>
</dbReference>
<evidence type="ECO:0000256" key="9">
    <source>
        <dbReference type="ARBA" id="ARBA00024195"/>
    </source>
</evidence>
<dbReference type="Gene3D" id="2.40.10.10">
    <property type="entry name" value="Trypsin-like serine proteases"/>
    <property type="match status" value="2"/>
</dbReference>
<reference evidence="12 14" key="3">
    <citation type="journal article" date="2002" name="Genome Biol.">
        <title>Annotation of the Drosophila melanogaster euchromatic genome: a systematic review.</title>
        <authorList>
            <person name="Misra S."/>
            <person name="Crosby M.A."/>
            <person name="Mungall C.J."/>
            <person name="Matthews B.B."/>
            <person name="Campbell K.S."/>
            <person name="Hradecky P."/>
            <person name="Huang Y."/>
            <person name="Kaminker J.S."/>
            <person name="Millburn G.H."/>
            <person name="Prochnik S.E."/>
            <person name="Smith C.D."/>
            <person name="Tupy J.L."/>
            <person name="Whitfied E.J."/>
            <person name="Bayraktaroglu L."/>
            <person name="Berman B.P."/>
            <person name="Bettencourt B.R."/>
            <person name="Celniker S.E."/>
            <person name="de Grey A.D."/>
            <person name="Drysdale R.A."/>
            <person name="Harris N.L."/>
            <person name="Richter J."/>
            <person name="Russo S."/>
            <person name="Schroeder A.J."/>
            <person name="Shu S.Q."/>
            <person name="Stapleton M."/>
            <person name="Yamada C."/>
            <person name="Ashburner M."/>
            <person name="Gelbart W.M."/>
            <person name="Rubin G.M."/>
            <person name="Lewis S.E."/>
        </authorList>
    </citation>
    <scope>GENOME REANNOTATION</scope>
    <source>
        <strain evidence="14">Berkeley</strain>
    </source>
</reference>
<dbReference type="UCSC" id="CG33461-RA">
    <property type="organism name" value="d. melanogaster"/>
</dbReference>
<keyword evidence="7" id="KW-0865">Zymogen</keyword>
<name>A1ZA41_DROME</name>
<feature type="signal peptide" evidence="10">
    <location>
        <begin position="1"/>
        <end position="25"/>
    </location>
</feature>
<dbReference type="GO" id="GO:0005615">
    <property type="term" value="C:extracellular space"/>
    <property type="evidence" value="ECO:0000318"/>
    <property type="project" value="GO_Central"/>
</dbReference>
<dbReference type="VEuPathDB" id="VectorBase:FBgn0053461"/>
<organism evidence="12 14">
    <name type="scientific">Drosophila melanogaster</name>
    <name type="common">Fruit fly</name>
    <dbReference type="NCBI Taxonomy" id="7227"/>
    <lineage>
        <taxon>Eukaryota</taxon>
        <taxon>Metazoa</taxon>
        <taxon>Ecdysozoa</taxon>
        <taxon>Arthropoda</taxon>
        <taxon>Hexapoda</taxon>
        <taxon>Insecta</taxon>
        <taxon>Pterygota</taxon>
        <taxon>Neoptera</taxon>
        <taxon>Endopterygota</taxon>
        <taxon>Diptera</taxon>
        <taxon>Brachycera</taxon>
        <taxon>Muscomorpha</taxon>
        <taxon>Ephydroidea</taxon>
        <taxon>Drosophilidae</taxon>
        <taxon>Drosophila</taxon>
        <taxon>Sophophora</taxon>
    </lineage>
</organism>
<dbReference type="SMR" id="A1ZA41"/>
<dbReference type="AlphaFoldDB" id="A1ZA41"/>
<keyword evidence="3" id="KW-0645">Protease</keyword>
<keyword evidence="14" id="KW-1185">Reference proteome</keyword>
<comment type="subcellular location">
    <subcellularLocation>
        <location evidence="1">Secreted</location>
    </subcellularLocation>
</comment>
<evidence type="ECO:0000256" key="7">
    <source>
        <dbReference type="ARBA" id="ARBA00023145"/>
    </source>
</evidence>
<evidence type="ECO:0000256" key="5">
    <source>
        <dbReference type="ARBA" id="ARBA00022801"/>
    </source>
</evidence>
<evidence type="ECO:0000256" key="4">
    <source>
        <dbReference type="ARBA" id="ARBA00022729"/>
    </source>
</evidence>
<dbReference type="KEGG" id="dme:Dmel_CG33461"/>
<keyword evidence="2" id="KW-0964">Secreted</keyword>
<dbReference type="OMA" id="SHGDWIY"/>
<protein>
    <recommendedName>
        <fullName evidence="11">Peptidase S1 domain-containing protein</fullName>
    </recommendedName>
</protein>
<dbReference type="CDD" id="cd00190">
    <property type="entry name" value="Tryp_SPc"/>
    <property type="match status" value="1"/>
</dbReference>
<dbReference type="InterPro" id="IPR001314">
    <property type="entry name" value="Peptidase_S1A"/>
</dbReference>
<dbReference type="EMBL" id="AE013599">
    <property type="protein sequence ID" value="AAF58112.6"/>
    <property type="molecule type" value="Genomic_DNA"/>
</dbReference>
<dbReference type="SMART" id="SM00020">
    <property type="entry name" value="Tryp_SPc"/>
    <property type="match status" value="1"/>
</dbReference>
<reference evidence="12 14" key="2">
    <citation type="journal article" date="2002" name="Genome Biol.">
        <title>Finishing a whole-genome shotgun: release 3 of the Drosophila melanogaster euchromatic genome sequence.</title>
        <authorList>
            <person name="Celniker S.E."/>
            <person name="Wheeler D.A."/>
            <person name="Kronmiller B."/>
            <person name="Carlson J.W."/>
            <person name="Halpern A."/>
            <person name="Patel S."/>
            <person name="Adams M."/>
            <person name="Champe M."/>
            <person name="Dugan S.P."/>
            <person name="Frise E."/>
            <person name="Hodgson A."/>
            <person name="George R.A."/>
            <person name="Hoskins R.A."/>
            <person name="Laverty T."/>
            <person name="Muzny D.M."/>
            <person name="Nelson C.R."/>
            <person name="Pacleb J.M."/>
            <person name="Park S."/>
            <person name="Pfeiffer B.D."/>
            <person name="Richards S."/>
            <person name="Sodergren E.J."/>
            <person name="Svirskas R."/>
            <person name="Tabor P.E."/>
            <person name="Wan K."/>
            <person name="Stapleton M."/>
            <person name="Sutton G.G."/>
            <person name="Venter C."/>
            <person name="Weinstock G."/>
            <person name="Scherer S.E."/>
            <person name="Myers E.W."/>
            <person name="Gibbs R.A."/>
            <person name="Rubin G.M."/>
        </authorList>
    </citation>
    <scope>NUCLEOTIDE SEQUENCE [LARGE SCALE GENOMIC DNA]</scope>
    <source>
        <strain evidence="14">Berkeley</strain>
    </source>
</reference>
<dbReference type="SUPFAM" id="SSF50494">
    <property type="entry name" value="Trypsin-like serine proteases"/>
    <property type="match status" value="1"/>
</dbReference>
<dbReference type="OrthoDB" id="546450at2759"/>
<dbReference type="PaxDb" id="7227-FBpp0291690"/>
<keyword evidence="4 10" id="KW-0732">Signal</keyword>
<dbReference type="PANTHER" id="PTHR24256">
    <property type="entry name" value="TRYPTASE-RELATED"/>
    <property type="match status" value="1"/>
</dbReference>
<evidence type="ECO:0000313" key="14">
    <source>
        <dbReference type="Proteomes" id="UP000000803"/>
    </source>
</evidence>
<evidence type="ECO:0000256" key="8">
    <source>
        <dbReference type="ARBA" id="ARBA00023157"/>
    </source>
</evidence>
<dbReference type="eggNOG" id="KOG3627">
    <property type="taxonomic scope" value="Eukaryota"/>
</dbReference>
<gene>
    <name evidence="12" type="primary">Dmel\CG33461</name>
    <name evidence="12" type="synonym">CG30086</name>
    <name evidence="12" type="synonym">CG8215</name>
    <name evidence="12" type="synonym">SP239</name>
    <name evidence="12" type="synonym">SP41</name>
    <name evidence="12 13" type="ORF">CG33461</name>
    <name evidence="12" type="ORF">Dmel_CG33461</name>
</gene>
<dbReference type="InterPro" id="IPR001254">
    <property type="entry name" value="Trypsin_dom"/>
</dbReference>
<reference evidence="12 14" key="1">
    <citation type="journal article" date="2000" name="Science">
        <title>The genome sequence of Drosophila melanogaster.</title>
        <authorList>
            <person name="Adams M.D."/>
            <person name="Celniker S.E."/>
            <person name="Holt R.A."/>
            <person name="Evans C.A."/>
            <person name="Gocayne J.D."/>
            <person name="Amanatides P.G."/>
            <person name="Scherer S.E."/>
            <person name="Li P.W."/>
            <person name="Hoskins R.A."/>
            <person name="Galle R.F."/>
            <person name="George R.A."/>
            <person name="Lewis S.E."/>
            <person name="Richards S."/>
            <person name="Ashburner M."/>
            <person name="Henderson S.N."/>
            <person name="Sutton G.G."/>
            <person name="Wortman J.R."/>
            <person name="Yandell M.D."/>
            <person name="Zhang Q."/>
            <person name="Chen L.X."/>
            <person name="Brandon R.C."/>
            <person name="Rogers Y.H."/>
            <person name="Blazej R.G."/>
            <person name="Champe M."/>
            <person name="Pfeiffer B.D."/>
            <person name="Wan K.H."/>
            <person name="Doyle C."/>
            <person name="Baxter E.G."/>
            <person name="Helt G."/>
            <person name="Nelson C.R."/>
            <person name="Gabor G.L."/>
            <person name="Abril J.F."/>
            <person name="Agbayani A."/>
            <person name="An H.J."/>
            <person name="Andrews-Pfannkoch C."/>
            <person name="Baldwin D."/>
            <person name="Ballew R.M."/>
            <person name="Basu A."/>
            <person name="Baxendale J."/>
            <person name="Bayraktaroglu L."/>
            <person name="Beasley E.M."/>
            <person name="Beeson K.Y."/>
            <person name="Benos P.V."/>
            <person name="Berman B.P."/>
            <person name="Bhandari D."/>
            <person name="Bolshakov S."/>
            <person name="Borkova D."/>
            <person name="Botchan M.R."/>
            <person name="Bouck J."/>
            <person name="Brokstein P."/>
            <person name="Brottier P."/>
            <person name="Burtis K.C."/>
            <person name="Busam D.A."/>
            <person name="Butler H."/>
            <person name="Cadieu E."/>
            <person name="Center A."/>
            <person name="Chandra I."/>
            <person name="Cherry J.M."/>
            <person name="Cawley S."/>
            <person name="Dahlke C."/>
            <person name="Davenport L.B."/>
            <person name="Davies P."/>
            <person name="de Pablos B."/>
            <person name="Delcher A."/>
            <person name="Deng Z."/>
            <person name="Mays A.D."/>
            <person name="Dew I."/>
            <person name="Dietz S.M."/>
            <person name="Dodson K."/>
            <person name="Doup L.E."/>
            <person name="Downes M."/>
            <person name="Dugan-Rocha S."/>
            <person name="Dunkov B.C."/>
            <person name="Dunn P."/>
            <person name="Durbin K.J."/>
            <person name="Evangelista C.C."/>
            <person name="Ferraz C."/>
            <person name="Ferriera S."/>
            <person name="Fleischmann W."/>
            <person name="Fosler C."/>
            <person name="Gabrielian A.E."/>
            <person name="Garg N.S."/>
            <person name="Gelbart W.M."/>
            <person name="Glasser K."/>
            <person name="Glodek A."/>
            <person name="Gong F."/>
            <person name="Gorrell J.H."/>
            <person name="Gu Z."/>
            <person name="Guan P."/>
            <person name="Harris M."/>
            <person name="Harris N.L."/>
            <person name="Harvey D."/>
            <person name="Heiman T.J."/>
            <person name="Hernandez J.R."/>
            <person name="Houck J."/>
            <person name="Hostin D."/>
            <person name="Houston K.A."/>
            <person name="Howland T.J."/>
            <person name="Wei M.H."/>
            <person name="Ibegwam C."/>
            <person name="Jalali M."/>
            <person name="Kalush F."/>
            <person name="Karpen G.H."/>
            <person name="Ke Z."/>
            <person name="Kennison J.A."/>
            <person name="Ketchum K.A."/>
            <person name="Kimmel B.E."/>
            <person name="Kodira C.D."/>
            <person name="Kraft C."/>
            <person name="Kravitz S."/>
            <person name="Kulp D."/>
            <person name="Lai Z."/>
            <person name="Lasko P."/>
            <person name="Lei Y."/>
            <person name="Levitsky A.A."/>
            <person name="Li J."/>
            <person name="Li Z."/>
            <person name="Liang Y."/>
            <person name="Lin X."/>
            <person name="Liu X."/>
            <person name="Mattei B."/>
            <person name="McIntosh T.C."/>
            <person name="McLeod M.P."/>
            <person name="McPherson D."/>
            <person name="Merkulov G."/>
            <person name="Milshina N.V."/>
            <person name="Mobarry C."/>
            <person name="Morris J."/>
            <person name="Moshrefi A."/>
            <person name="Mount S.M."/>
            <person name="Moy M."/>
            <person name="Murphy B."/>
            <person name="Murphy L."/>
            <person name="Muzny D.M."/>
            <person name="Nelson D.L."/>
            <person name="Nelson D.R."/>
            <person name="Nelson K.A."/>
            <person name="Nixon K."/>
            <person name="Nusskern D.R."/>
            <person name="Pacleb J.M."/>
            <person name="Palazzolo M."/>
            <person name="Pittman G.S."/>
            <person name="Pan S."/>
            <person name="Pollard J."/>
            <person name="Puri V."/>
            <person name="Reese M.G."/>
            <person name="Reinert K."/>
            <person name="Remington K."/>
            <person name="Saunders R.D."/>
            <person name="Scheeler F."/>
            <person name="Shen H."/>
            <person name="Shue B.C."/>
            <person name="Siden-Kiamos I."/>
            <person name="Simpson M."/>
            <person name="Skupski M.P."/>
            <person name="Smith T."/>
            <person name="Spier E."/>
            <person name="Spradling A.C."/>
            <person name="Stapleton M."/>
            <person name="Strong R."/>
            <person name="Sun E."/>
            <person name="Svirskas R."/>
            <person name="Tector C."/>
            <person name="Turner R."/>
            <person name="Venter E."/>
            <person name="Wang A.H."/>
            <person name="Wang X."/>
            <person name="Wang Z.Y."/>
            <person name="Wassarman D.A."/>
            <person name="Weinstock G.M."/>
            <person name="Weissenbach J."/>
            <person name="Williams S.M."/>
            <person name="WoodageT"/>
            <person name="Worley K.C."/>
            <person name="Wu D."/>
            <person name="Yang S."/>
            <person name="Yao Q.A."/>
            <person name="Ye J."/>
            <person name="Yeh R.F."/>
            <person name="Zaveri J.S."/>
            <person name="Zhan M."/>
            <person name="Zhang G."/>
            <person name="Zhao Q."/>
            <person name="Zheng L."/>
            <person name="Zheng X.H."/>
            <person name="Zhong F.N."/>
            <person name="Zhong W."/>
            <person name="Zhou X."/>
            <person name="Zhu S."/>
            <person name="Zhu X."/>
            <person name="Smith H.O."/>
            <person name="Gibbs R.A."/>
            <person name="Myers E.W."/>
            <person name="Rubin G.M."/>
            <person name="Venter J.C."/>
        </authorList>
    </citation>
    <scope>NUCLEOTIDE SEQUENCE [LARGE SCALE GENOMIC DNA]</scope>
    <source>
        <strain evidence="14">Berkeley</strain>
    </source>
</reference>
<evidence type="ECO:0000313" key="12">
    <source>
        <dbReference type="EMBL" id="AAF58112.6"/>
    </source>
</evidence>
<keyword evidence="6" id="KW-0720">Serine protease</keyword>
<dbReference type="AGR" id="FB:FBgn0053461"/>
<sequence length="287" mass="33171">MPCLEMKTIIAYLALFVLGVHGSSSVFLEENCGVVPRLSYKIINGTPARLGRYPWMAFLHTPTYFLCAGSLINQWFVLTSAHCIEDDVELIARLGENNRDNDIDCENNRCLEATQEYNVDMLFKHRLYDPKDFSNDIGMLRLERRVEYTYHIQPICIFHHRRMQLVVDQITWFKATGWGLTSTDLNTKSSRVLMELNLYRRPRNDCARIFKQNFLSGQICAGNDDGNLCRGDSGGPQGRYVLIFGMKRFVQMGIASFTYENCSKVSILTDVVRYGRWIKKVVDWYGR</sequence>
<dbReference type="GO" id="GO:0004252">
    <property type="term" value="F:serine-type endopeptidase activity"/>
    <property type="evidence" value="ECO:0000255"/>
    <property type="project" value="FlyBase"/>
</dbReference>
<reference evidence="12 14" key="9">
    <citation type="journal article" date="2015" name="G3 (Bethesda)">
        <title>Gene Model Annotations for Drosophila melanogaster: Impact of High-Throughput Data.</title>
        <authorList>
            <consortium name="FlyBase Consortium"/>
            <person name="Matthews B.B."/>
            <person name="Dos Santos G."/>
            <person name="Crosby M.A."/>
            <person name="Emmert D.B."/>
            <person name="St Pierre S.E."/>
            <person name="Gramates L.S."/>
            <person name="Zhou P."/>
            <person name="Schroeder A.J."/>
            <person name="Falls K."/>
            <person name="Strelets V."/>
            <person name="Russo S.M."/>
            <person name="Gelbart W.M."/>
            <person name="null"/>
        </authorList>
    </citation>
    <scope>NUCLEOTIDE SEQUENCE [LARGE SCALE GENOMIC DNA]</scope>
    <source>
        <strain evidence="14">Berkeley</strain>
    </source>
</reference>
<reference evidence="12 14" key="5">
    <citation type="journal article" date="2002" name="Genome Biol.">
        <title>Heterochromatic sequences in a Drosophila whole-genome shotgun assembly.</title>
        <authorList>
            <person name="Hoskins R.A."/>
            <person name="Smith C.D."/>
            <person name="Carlson J.W."/>
            <person name="Carvalho A.B."/>
            <person name="Halpern A."/>
            <person name="Kaminker J.S."/>
            <person name="Kennedy C."/>
            <person name="Mungall C.J."/>
            <person name="Sullivan B.A."/>
            <person name="Sutton G.G."/>
            <person name="Yasuhara J.C."/>
            <person name="Wakimoto B.T."/>
            <person name="Myers E.W."/>
            <person name="Celniker S.E."/>
            <person name="Rubin G.M."/>
            <person name="Karpen G.H."/>
        </authorList>
    </citation>
    <scope>NUCLEOTIDE SEQUENCE [LARGE SCALE GENOMIC DNA]</scope>
    <source>
        <strain evidence="14">Berkeley</strain>
    </source>
</reference>
<dbReference type="BioGRID-ORCS" id="2768840">
    <property type="hits" value="0 hits in 1 CRISPR screen"/>
</dbReference>
<reference evidence="12 14" key="8">
    <citation type="journal article" date="2007" name="Science">
        <title>Sequence finishing and mapping of Drosophila melanogaster heterochromatin.</title>
        <authorList>
            <person name="Hoskins R.A."/>
            <person name="Carlson J.W."/>
            <person name="Kennedy C."/>
            <person name="Acevedo D."/>
            <person name="Evans-Holm M."/>
            <person name="Frise E."/>
            <person name="Wan K.H."/>
            <person name="Park S."/>
            <person name="Mendez-Lago M."/>
            <person name="Rossi F."/>
            <person name="Villasante A."/>
            <person name="Dimitri P."/>
            <person name="Karpen G.H."/>
            <person name="Celniker S.E."/>
        </authorList>
    </citation>
    <scope>NUCLEOTIDE SEQUENCE [LARGE SCALE GENOMIC DNA]</scope>
    <source>
        <strain evidence="14">Berkeley</strain>
    </source>
</reference>
<reference evidence="12 14" key="6">
    <citation type="journal article" date="2005" name="PLoS Comput. Biol.">
        <title>Combined evidence annotation of transposable elements in genome sequences.</title>
        <authorList>
            <person name="Quesneville H."/>
            <person name="Bergman C.M."/>
            <person name="Andrieu O."/>
            <person name="Autard D."/>
            <person name="Nouaud D."/>
            <person name="Ashburner M."/>
            <person name="Anxolabehere D."/>
        </authorList>
    </citation>
    <scope>NUCLEOTIDE SEQUENCE [LARGE SCALE GENOMIC DNA]</scope>
    <source>
        <strain evidence="14">Berkeley</strain>
    </source>
</reference>
<dbReference type="FlyBase" id="FBgn0053461">
    <property type="gene designation" value="CG33461"/>
</dbReference>
<dbReference type="STRING" id="7227.FBpp0291690"/>